<dbReference type="PANTHER" id="PTHR11061:SF30">
    <property type="entry name" value="TRNA (URACIL(54)-C(5))-METHYLTRANSFERASE"/>
    <property type="match status" value="1"/>
</dbReference>
<dbReference type="InterPro" id="IPR030391">
    <property type="entry name" value="MeTrfase_TrmA_CS"/>
</dbReference>
<dbReference type="GO" id="GO:0008757">
    <property type="term" value="F:S-adenosylmethionine-dependent methyltransferase activity"/>
    <property type="evidence" value="ECO:0007669"/>
    <property type="project" value="UniProtKB-ARBA"/>
</dbReference>
<dbReference type="Proteomes" id="UP000289952">
    <property type="component" value="Chromosome"/>
</dbReference>
<dbReference type="PROSITE" id="PS01231">
    <property type="entry name" value="TRMA_2"/>
    <property type="match status" value="1"/>
</dbReference>
<protein>
    <submittedName>
        <fullName evidence="7">Hypothetical RNA methyltransferase</fullName>
        <ecNumber evidence="7">2.1.1.189</ecNumber>
    </submittedName>
</protein>
<organism evidence="7 8">
    <name type="scientific">Mycoplasmopsis bovirhinis</name>
    <dbReference type="NCBI Taxonomy" id="29553"/>
    <lineage>
        <taxon>Bacteria</taxon>
        <taxon>Bacillati</taxon>
        <taxon>Mycoplasmatota</taxon>
        <taxon>Mycoplasmoidales</taxon>
        <taxon>Metamycoplasmataceae</taxon>
        <taxon>Mycoplasmopsis</taxon>
    </lineage>
</organism>
<evidence type="ECO:0000259" key="6">
    <source>
        <dbReference type="PROSITE" id="PS50926"/>
    </source>
</evidence>
<dbReference type="OrthoDB" id="9804590at2"/>
<feature type="domain" description="TRAM" evidence="6">
    <location>
        <begin position="14"/>
        <end position="72"/>
    </location>
</feature>
<dbReference type="Gene3D" id="3.40.50.150">
    <property type="entry name" value="Vaccinia Virus protein VP39"/>
    <property type="match status" value="1"/>
</dbReference>
<sequence>MEKFLSHTLLKQTNLFKDQILELTCRELSFEGLGTTRVNNYPILVNNFYPGEIAKVKIEQVYAKYAIGKIIDFIKYSSERSENQYTNIDAMPLVNLEYTKALKYKQIYLETLFKRNFEYFKLNTIIASQKVFNYRNKVKYPVKVVKNTLVLASYVKNTNDLNFDTANLILNNPNLNQSLKLILDYLNNYYFQNQKLAHLKFFKTILIRINELNDVQIGFELKTEYDLPKKLITKLLEIDKIIEIYVWKNFSYQKIASKKDFYLTLNNKSFKLNLNSFFQINNDVAKNIFDLVKEINDAKFTKLLDLFCGAGVISTLVAKESQEILGIDIVKEAIIDAKFNAKKNNLKHHFVAKDIFKENDVLKPFLDNSTLTIIDPPRSGLNTDLINLLGRNNILNLIYISCNPRTLVRDLKDFINNGYKVNYIQPFDMFPHTFHLELVCFITKEGNNE</sequence>
<feature type="binding site" evidence="4">
    <location>
        <position position="307"/>
    </location>
    <ligand>
        <name>S-adenosyl-L-methionine</name>
        <dbReference type="ChEBI" id="CHEBI:59789"/>
    </ligand>
</feature>
<proteinExistence type="inferred from homology"/>
<evidence type="ECO:0000313" key="7">
    <source>
        <dbReference type="EMBL" id="VEU62458.1"/>
    </source>
</evidence>
<dbReference type="PROSITE" id="PS01230">
    <property type="entry name" value="TRMA_1"/>
    <property type="match status" value="1"/>
</dbReference>
<dbReference type="GO" id="GO:0032259">
    <property type="term" value="P:methylation"/>
    <property type="evidence" value="ECO:0007669"/>
    <property type="project" value="UniProtKB-KW"/>
</dbReference>
<dbReference type="SUPFAM" id="SSF50249">
    <property type="entry name" value="Nucleic acid-binding proteins"/>
    <property type="match status" value="1"/>
</dbReference>
<dbReference type="NCBIfam" id="TIGR00479">
    <property type="entry name" value="rumA"/>
    <property type="match status" value="1"/>
</dbReference>
<dbReference type="Pfam" id="PF01938">
    <property type="entry name" value="TRAM"/>
    <property type="match status" value="1"/>
</dbReference>
<keyword evidence="3 4" id="KW-0949">S-adenosyl-L-methionine</keyword>
<dbReference type="InterPro" id="IPR029063">
    <property type="entry name" value="SAM-dependent_MTases_sf"/>
</dbReference>
<dbReference type="Gene3D" id="2.40.50.1070">
    <property type="match status" value="1"/>
</dbReference>
<keyword evidence="1 4" id="KW-0489">Methyltransferase</keyword>
<feature type="binding site" evidence="4">
    <location>
        <position position="279"/>
    </location>
    <ligand>
        <name>S-adenosyl-L-methionine</name>
        <dbReference type="ChEBI" id="CHEBI:59789"/>
    </ligand>
</feature>
<dbReference type="PANTHER" id="PTHR11061">
    <property type="entry name" value="RNA M5U METHYLTRANSFERASE"/>
    <property type="match status" value="1"/>
</dbReference>
<dbReference type="GO" id="GO:0009451">
    <property type="term" value="P:RNA modification"/>
    <property type="evidence" value="ECO:0007669"/>
    <property type="project" value="UniProtKB-ARBA"/>
</dbReference>
<dbReference type="RefSeq" id="WP_129620836.1">
    <property type="nucleotide sequence ID" value="NZ_LR214972.1"/>
</dbReference>
<evidence type="ECO:0000256" key="5">
    <source>
        <dbReference type="PROSITE-ProRule" id="PRU10015"/>
    </source>
</evidence>
<dbReference type="PROSITE" id="PS50926">
    <property type="entry name" value="TRAM"/>
    <property type="match status" value="1"/>
</dbReference>
<gene>
    <name evidence="7" type="primary">MCYN0471</name>
    <name evidence="7" type="ORF">NCTC10118_00021</name>
</gene>
<reference evidence="7 8" key="1">
    <citation type="submission" date="2019-01" db="EMBL/GenBank/DDBJ databases">
        <authorList>
            <consortium name="Pathogen Informatics"/>
        </authorList>
    </citation>
    <scope>NUCLEOTIDE SEQUENCE [LARGE SCALE GENOMIC DNA]</scope>
    <source>
        <strain evidence="7 8">NCTC10118</strain>
    </source>
</reference>
<evidence type="ECO:0000256" key="3">
    <source>
        <dbReference type="ARBA" id="ARBA00022691"/>
    </source>
</evidence>
<evidence type="ECO:0000313" key="8">
    <source>
        <dbReference type="Proteomes" id="UP000289952"/>
    </source>
</evidence>
<dbReference type="InterPro" id="IPR002792">
    <property type="entry name" value="TRAM_dom"/>
</dbReference>
<dbReference type="InterPro" id="IPR012340">
    <property type="entry name" value="NA-bd_OB-fold"/>
</dbReference>
<name>A0A449ACE3_9BACT</name>
<dbReference type="Pfam" id="PF05958">
    <property type="entry name" value="tRNA_U5-meth_tr"/>
    <property type="match status" value="1"/>
</dbReference>
<comment type="similarity">
    <text evidence="4">Belongs to the class I-like SAM-binding methyltransferase superfamily. RNA M5U methyltransferase family.</text>
</comment>
<keyword evidence="8" id="KW-1185">Reference proteome</keyword>
<accession>A0A449ACE3</accession>
<dbReference type="SUPFAM" id="SSF53335">
    <property type="entry name" value="S-adenosyl-L-methionine-dependent methyltransferases"/>
    <property type="match status" value="1"/>
</dbReference>
<feature type="binding site" evidence="4">
    <location>
        <position position="328"/>
    </location>
    <ligand>
        <name>S-adenosyl-L-methionine</name>
        <dbReference type="ChEBI" id="CHEBI:59789"/>
    </ligand>
</feature>
<evidence type="ECO:0000256" key="2">
    <source>
        <dbReference type="ARBA" id="ARBA00022679"/>
    </source>
</evidence>
<dbReference type="EC" id="2.1.1.189" evidence="7"/>
<dbReference type="PROSITE" id="PS51687">
    <property type="entry name" value="SAM_MT_RNA_M5U"/>
    <property type="match status" value="1"/>
</dbReference>
<feature type="active site" evidence="5">
    <location>
        <position position="402"/>
    </location>
</feature>
<feature type="binding site" evidence="4">
    <location>
        <position position="375"/>
    </location>
    <ligand>
        <name>S-adenosyl-L-methionine</name>
        <dbReference type="ChEBI" id="CHEBI:59789"/>
    </ligand>
</feature>
<dbReference type="GO" id="GO:0008173">
    <property type="term" value="F:RNA methyltransferase activity"/>
    <property type="evidence" value="ECO:0007669"/>
    <property type="project" value="InterPro"/>
</dbReference>
<evidence type="ECO:0000256" key="4">
    <source>
        <dbReference type="PROSITE-ProRule" id="PRU01024"/>
    </source>
</evidence>
<dbReference type="InterPro" id="IPR010280">
    <property type="entry name" value="U5_MeTrfase_fam"/>
</dbReference>
<dbReference type="AlphaFoldDB" id="A0A449ACE3"/>
<dbReference type="GO" id="GO:0006396">
    <property type="term" value="P:RNA processing"/>
    <property type="evidence" value="ECO:0007669"/>
    <property type="project" value="InterPro"/>
</dbReference>
<feature type="active site" description="Nucleophile" evidence="4">
    <location>
        <position position="402"/>
    </location>
</feature>
<dbReference type="EMBL" id="LR214972">
    <property type="protein sequence ID" value="VEU62458.1"/>
    <property type="molecule type" value="Genomic_DNA"/>
</dbReference>
<evidence type="ECO:0000256" key="1">
    <source>
        <dbReference type="ARBA" id="ARBA00022603"/>
    </source>
</evidence>
<dbReference type="Gene3D" id="2.40.50.140">
    <property type="entry name" value="Nucleic acid-binding proteins"/>
    <property type="match status" value="1"/>
</dbReference>
<dbReference type="InterPro" id="IPR030390">
    <property type="entry name" value="MeTrfase_TrmA_AS"/>
</dbReference>
<keyword evidence="2 4" id="KW-0808">Transferase</keyword>